<reference evidence="6" key="1">
    <citation type="submission" date="2012-12" db="EMBL/GenBank/DDBJ databases">
        <authorList>
            <person name="Hellsten U."/>
            <person name="Grimwood J."/>
            <person name="Chapman J.A."/>
            <person name="Shapiro H."/>
            <person name="Aerts A."/>
            <person name="Otillar R.P."/>
            <person name="Terry A.Y."/>
            <person name="Boore J.L."/>
            <person name="Simakov O."/>
            <person name="Marletaz F."/>
            <person name="Cho S.-J."/>
            <person name="Edsinger-Gonzales E."/>
            <person name="Havlak P."/>
            <person name="Kuo D.-H."/>
            <person name="Larsson T."/>
            <person name="Lv J."/>
            <person name="Arendt D."/>
            <person name="Savage R."/>
            <person name="Osoegawa K."/>
            <person name="de Jong P."/>
            <person name="Lindberg D.R."/>
            <person name="Seaver E.C."/>
            <person name="Weisblat D.A."/>
            <person name="Putnam N.H."/>
            <person name="Grigoriev I.V."/>
            <person name="Rokhsar D.S."/>
        </authorList>
    </citation>
    <scope>NUCLEOTIDE SEQUENCE</scope>
    <source>
        <strain evidence="6">I ESC-2004</strain>
    </source>
</reference>
<keyword evidence="3" id="KW-0732">Signal</keyword>
<evidence type="ECO:0008006" key="7">
    <source>
        <dbReference type="Google" id="ProtNLM"/>
    </source>
</evidence>
<dbReference type="GO" id="GO:0005615">
    <property type="term" value="C:extracellular space"/>
    <property type="evidence" value="ECO:0007669"/>
    <property type="project" value="TreeGrafter"/>
</dbReference>
<evidence type="ECO:0000256" key="3">
    <source>
        <dbReference type="SAM" id="SignalP"/>
    </source>
</evidence>
<reference evidence="5" key="3">
    <citation type="submission" date="2015-06" db="UniProtKB">
        <authorList>
            <consortium name="EnsemblMetazoa"/>
        </authorList>
    </citation>
    <scope>IDENTIFICATION</scope>
</reference>
<dbReference type="EnsemblMetazoa" id="CapteT197202">
    <property type="protein sequence ID" value="CapteP197202"/>
    <property type="gene ID" value="CapteG197202"/>
</dbReference>
<evidence type="ECO:0000313" key="6">
    <source>
        <dbReference type="Proteomes" id="UP000014760"/>
    </source>
</evidence>
<evidence type="ECO:0000256" key="2">
    <source>
        <dbReference type="ARBA" id="ARBA00022737"/>
    </source>
</evidence>
<dbReference type="EMBL" id="KB302742">
    <property type="protein sequence ID" value="ELU03947.1"/>
    <property type="molecule type" value="Genomic_DNA"/>
</dbReference>
<dbReference type="PANTHER" id="PTHR45712:SF31">
    <property type="entry name" value="PODOCAN"/>
    <property type="match status" value="1"/>
</dbReference>
<keyword evidence="6" id="KW-1185">Reference proteome</keyword>
<dbReference type="InterPro" id="IPR050333">
    <property type="entry name" value="SLRP"/>
</dbReference>
<accession>R7UL39</accession>
<dbReference type="Gene3D" id="3.80.10.10">
    <property type="entry name" value="Ribonuclease Inhibitor"/>
    <property type="match status" value="1"/>
</dbReference>
<reference evidence="4 6" key="2">
    <citation type="journal article" date="2013" name="Nature">
        <title>Insights into bilaterian evolution from three spiralian genomes.</title>
        <authorList>
            <person name="Simakov O."/>
            <person name="Marletaz F."/>
            <person name="Cho S.J."/>
            <person name="Edsinger-Gonzales E."/>
            <person name="Havlak P."/>
            <person name="Hellsten U."/>
            <person name="Kuo D.H."/>
            <person name="Larsson T."/>
            <person name="Lv J."/>
            <person name="Arendt D."/>
            <person name="Savage R."/>
            <person name="Osoegawa K."/>
            <person name="de Jong P."/>
            <person name="Grimwood J."/>
            <person name="Chapman J.A."/>
            <person name="Shapiro H."/>
            <person name="Aerts A."/>
            <person name="Otillar R.P."/>
            <person name="Terry A.Y."/>
            <person name="Boore J.L."/>
            <person name="Grigoriev I.V."/>
            <person name="Lindberg D.R."/>
            <person name="Seaver E.C."/>
            <person name="Weisblat D.A."/>
            <person name="Putnam N.H."/>
            <person name="Rokhsar D.S."/>
        </authorList>
    </citation>
    <scope>NUCLEOTIDE SEQUENCE</scope>
    <source>
        <strain evidence="4 6">I ESC-2004</strain>
    </source>
</reference>
<proteinExistence type="predicted"/>
<dbReference type="PANTHER" id="PTHR45712">
    <property type="entry name" value="AGAP008170-PA"/>
    <property type="match status" value="1"/>
</dbReference>
<evidence type="ECO:0000313" key="5">
    <source>
        <dbReference type="EnsemblMetazoa" id="CapteP197202"/>
    </source>
</evidence>
<sequence length="310" mass="34968">MEIHRLVWLISYLMIFKDSFGAYIELFFNTQGLTSLPYNIDPNVNALFVKDNNISSIRKSDFNDMYPVLSYLHMGMNIITSVEDGCFMGTILKAIYLPSNLLTAIPDLREVKDILETFSAKANKITRISREEIEYLTKISTLVLSNNPLVQVLELTPLPPSLATLNLRNSDLECCNGTVWMKSVASSVNLRLSAQPCSYPSEWSAIPWASITEDMLQAQRCNYTVASTTSANQDSSQYRGAYFVQNHNDIETIVSSEFIVVHPFVSIITCAHSCISQENCISVHADSEFCYLHNHSQAADVVYDFEQLWP</sequence>
<dbReference type="SUPFAM" id="SSF52058">
    <property type="entry name" value="L domain-like"/>
    <property type="match status" value="1"/>
</dbReference>
<keyword evidence="2" id="KW-0677">Repeat</keyword>
<evidence type="ECO:0000256" key="1">
    <source>
        <dbReference type="ARBA" id="ARBA00022614"/>
    </source>
</evidence>
<dbReference type="HOGENOM" id="CLU_837428_0_0_1"/>
<feature type="signal peptide" evidence="3">
    <location>
        <begin position="1"/>
        <end position="21"/>
    </location>
</feature>
<dbReference type="InterPro" id="IPR032675">
    <property type="entry name" value="LRR_dom_sf"/>
</dbReference>
<dbReference type="STRING" id="283909.R7UL39"/>
<dbReference type="AlphaFoldDB" id="R7UL39"/>
<dbReference type="Proteomes" id="UP000014760">
    <property type="component" value="Unassembled WGS sequence"/>
</dbReference>
<name>R7UL39_CAPTE</name>
<gene>
    <name evidence="4" type="ORF">CAPTEDRAFT_197202</name>
</gene>
<protein>
    <recommendedName>
        <fullName evidence="7">Apple domain-containing protein</fullName>
    </recommendedName>
</protein>
<evidence type="ECO:0000313" key="4">
    <source>
        <dbReference type="EMBL" id="ELU03947.1"/>
    </source>
</evidence>
<feature type="chain" id="PRO_5008788147" description="Apple domain-containing protein" evidence="3">
    <location>
        <begin position="22"/>
        <end position="310"/>
    </location>
</feature>
<keyword evidence="1" id="KW-0433">Leucine-rich repeat</keyword>
<dbReference type="EMBL" id="AMQN01008303">
    <property type="status" value="NOT_ANNOTATED_CDS"/>
    <property type="molecule type" value="Genomic_DNA"/>
</dbReference>
<organism evidence="4">
    <name type="scientific">Capitella teleta</name>
    <name type="common">Polychaete worm</name>
    <dbReference type="NCBI Taxonomy" id="283909"/>
    <lineage>
        <taxon>Eukaryota</taxon>
        <taxon>Metazoa</taxon>
        <taxon>Spiralia</taxon>
        <taxon>Lophotrochozoa</taxon>
        <taxon>Annelida</taxon>
        <taxon>Polychaeta</taxon>
        <taxon>Sedentaria</taxon>
        <taxon>Scolecida</taxon>
        <taxon>Capitellidae</taxon>
        <taxon>Capitella</taxon>
    </lineage>
</organism>